<dbReference type="OrthoDB" id="3780290at2"/>
<dbReference type="Proteomes" id="UP000253790">
    <property type="component" value="Chromosome"/>
</dbReference>
<dbReference type="AlphaFoldDB" id="A0A345NLY8"/>
<gene>
    <name evidence="1" type="ORF">DV701_07820</name>
</gene>
<proteinExistence type="predicted"/>
<evidence type="ECO:0000313" key="2">
    <source>
        <dbReference type="Proteomes" id="UP000253790"/>
    </source>
</evidence>
<dbReference type="KEGG" id="orn:DV701_07820"/>
<name>A0A345NLY8_9MICO</name>
<accession>A0A345NLY8</accession>
<keyword evidence="2" id="KW-1185">Reference proteome</keyword>
<organism evidence="1 2">
    <name type="scientific">Ornithinimicrobium avium</name>
    <dbReference type="NCBI Taxonomy" id="2283195"/>
    <lineage>
        <taxon>Bacteria</taxon>
        <taxon>Bacillati</taxon>
        <taxon>Actinomycetota</taxon>
        <taxon>Actinomycetes</taxon>
        <taxon>Micrococcales</taxon>
        <taxon>Ornithinimicrobiaceae</taxon>
        <taxon>Ornithinimicrobium</taxon>
    </lineage>
</organism>
<sequence length="110" mass="12018">MPYRGSGETAAGHGMADLSDQLREIACDLAPERTFEGGRWCAMDGCRVTVVRRDGRDVSTADEHRFFPAWRCSGHLTVALHGDVFAVTPHGWTGTIEEWYGLLPSLAPSA</sequence>
<reference evidence="1 2" key="1">
    <citation type="submission" date="2018-07" db="EMBL/GenBank/DDBJ databases">
        <title>Complete genome sequencing of Ornithinimicrobium sp. AMA3305.</title>
        <authorList>
            <person name="Bae J.-W."/>
        </authorList>
    </citation>
    <scope>NUCLEOTIDE SEQUENCE [LARGE SCALE GENOMIC DNA]</scope>
    <source>
        <strain evidence="1 2">AMA3305</strain>
    </source>
</reference>
<dbReference type="RefSeq" id="WP_114927811.1">
    <property type="nucleotide sequence ID" value="NZ_CP031229.1"/>
</dbReference>
<evidence type="ECO:0000313" key="1">
    <source>
        <dbReference type="EMBL" id="AXH96046.1"/>
    </source>
</evidence>
<dbReference type="EMBL" id="CP031229">
    <property type="protein sequence ID" value="AXH96046.1"/>
    <property type="molecule type" value="Genomic_DNA"/>
</dbReference>
<protein>
    <submittedName>
        <fullName evidence="1">Uncharacterized protein</fullName>
    </submittedName>
</protein>